<dbReference type="InterPro" id="IPR033904">
    <property type="entry name" value="Trans_IPPS_HH"/>
</dbReference>
<dbReference type="CDD" id="cd00683">
    <property type="entry name" value="Trans_IPPS_HH"/>
    <property type="match status" value="1"/>
</dbReference>
<dbReference type="PROSITE" id="PS01044">
    <property type="entry name" value="SQUALEN_PHYTOEN_SYN_1"/>
    <property type="match status" value="1"/>
</dbReference>
<dbReference type="RefSeq" id="WP_141376214.1">
    <property type="nucleotide sequence ID" value="NZ_BAPL01000025.1"/>
</dbReference>
<evidence type="ECO:0000313" key="2">
    <source>
        <dbReference type="EMBL" id="GEB85719.1"/>
    </source>
</evidence>
<comment type="caution">
    <text evidence="2">The sequence shown here is derived from an EMBL/GenBank/DDBJ whole genome shotgun (WGS) entry which is preliminary data.</text>
</comment>
<dbReference type="AlphaFoldDB" id="A0A4Y3TW68"/>
<dbReference type="PANTHER" id="PTHR31480">
    <property type="entry name" value="BIFUNCTIONAL LYCOPENE CYCLASE/PHYTOENE SYNTHASE"/>
    <property type="match status" value="1"/>
</dbReference>
<dbReference type="GO" id="GO:0004311">
    <property type="term" value="F:geranylgeranyl diphosphate synthase activity"/>
    <property type="evidence" value="ECO:0007669"/>
    <property type="project" value="InterPro"/>
</dbReference>
<dbReference type="InterPro" id="IPR002060">
    <property type="entry name" value="Squ/phyt_synthse"/>
</dbReference>
<proteinExistence type="predicted"/>
<dbReference type="SUPFAM" id="SSF48576">
    <property type="entry name" value="Terpenoid synthases"/>
    <property type="match status" value="1"/>
</dbReference>
<evidence type="ECO:0000256" key="1">
    <source>
        <dbReference type="ARBA" id="ARBA00022679"/>
    </source>
</evidence>
<dbReference type="InterPro" id="IPR044843">
    <property type="entry name" value="Trans_IPPS_bact-type"/>
</dbReference>
<name>A0A4Y3TW68_9PROT</name>
<dbReference type="PROSITE" id="PS01045">
    <property type="entry name" value="SQUALEN_PHYTOEN_SYN_2"/>
    <property type="match status" value="1"/>
</dbReference>
<dbReference type="NCBIfam" id="TIGR03465">
    <property type="entry name" value="HpnD"/>
    <property type="match status" value="1"/>
</dbReference>
<protein>
    <submittedName>
        <fullName evidence="2">Squalene synthase HpnD</fullName>
    </submittedName>
</protein>
<dbReference type="SFLD" id="SFLDG01018">
    <property type="entry name" value="Squalene/Phytoene_Synthase_Lik"/>
    <property type="match status" value="1"/>
</dbReference>
<dbReference type="GO" id="GO:0016117">
    <property type="term" value="P:carotenoid biosynthetic process"/>
    <property type="evidence" value="ECO:0007669"/>
    <property type="project" value="InterPro"/>
</dbReference>
<sequence length="299" mass="33180">MTAQDIQTHNEPTPLGCDPADLAWVENTVRQAGTSFASGMKILPPMRRYGMFAIYAFCRVVDDIADGNAPLATRTQELNEWHARIARLYGAQSVPQPEPLERVLLATINFFALRQEDFTAVIDGMMMDTQTVIVAPDEATLDQYCDRVASAVGRLSVRIFGECSDDGDKVAYHLGRALQLTNILRDIPEDAARGRLYLPSDLLDRFDVPRDAIKALDAPGLEGVCRVLAARAQDHFRTAFATMKTCRGRAMLPARIMGASYEAILKALCKRGWSAAVLRQRPSTTLLDKARWFSLSYLP</sequence>
<dbReference type="EMBL" id="BJMV01000007">
    <property type="protein sequence ID" value="GEB85719.1"/>
    <property type="molecule type" value="Genomic_DNA"/>
</dbReference>
<gene>
    <name evidence="2" type="ORF">APE01nite_15160</name>
</gene>
<dbReference type="Pfam" id="PF00494">
    <property type="entry name" value="SQS_PSY"/>
    <property type="match status" value="1"/>
</dbReference>
<organism evidence="2 3">
    <name type="scientific">Acetobacter peroxydans</name>
    <dbReference type="NCBI Taxonomy" id="104098"/>
    <lineage>
        <taxon>Bacteria</taxon>
        <taxon>Pseudomonadati</taxon>
        <taxon>Pseudomonadota</taxon>
        <taxon>Alphaproteobacteria</taxon>
        <taxon>Acetobacterales</taxon>
        <taxon>Acetobacteraceae</taxon>
        <taxon>Acetobacter</taxon>
    </lineage>
</organism>
<accession>A0A4Y3TW68</accession>
<reference evidence="2 3" key="1">
    <citation type="submission" date="2019-06" db="EMBL/GenBank/DDBJ databases">
        <title>Whole genome shotgun sequence of Acetobacter peroxydans NBRC 13755.</title>
        <authorList>
            <person name="Hosoyama A."/>
            <person name="Uohara A."/>
            <person name="Ohji S."/>
            <person name="Ichikawa N."/>
        </authorList>
    </citation>
    <scope>NUCLEOTIDE SEQUENCE [LARGE SCALE GENOMIC DNA]</scope>
    <source>
        <strain evidence="2 3">NBRC 13755</strain>
    </source>
</reference>
<dbReference type="SFLD" id="SFLDS00005">
    <property type="entry name" value="Isoprenoid_Synthase_Type_I"/>
    <property type="match status" value="1"/>
</dbReference>
<dbReference type="InterPro" id="IPR019845">
    <property type="entry name" value="Squalene/phytoene_synthase_CS"/>
</dbReference>
<dbReference type="SFLD" id="SFLDG01212">
    <property type="entry name" value="Phytoene_synthase_like"/>
    <property type="match status" value="1"/>
</dbReference>
<dbReference type="GO" id="GO:0051996">
    <property type="term" value="F:squalene synthase [NAD(P)H] activity"/>
    <property type="evidence" value="ECO:0007669"/>
    <property type="project" value="InterPro"/>
</dbReference>
<keyword evidence="1" id="KW-0808">Transferase</keyword>
<dbReference type="InterPro" id="IPR017828">
    <property type="entry name" value="SQ_synth_HpnD-like"/>
</dbReference>
<dbReference type="InterPro" id="IPR008949">
    <property type="entry name" value="Isoprenoid_synthase_dom_sf"/>
</dbReference>
<evidence type="ECO:0000313" key="3">
    <source>
        <dbReference type="Proteomes" id="UP000317730"/>
    </source>
</evidence>
<keyword evidence="3" id="KW-1185">Reference proteome</keyword>
<dbReference type="Gene3D" id="1.10.600.10">
    <property type="entry name" value="Farnesyl Diphosphate Synthase"/>
    <property type="match status" value="1"/>
</dbReference>
<dbReference type="Proteomes" id="UP000317730">
    <property type="component" value="Unassembled WGS sequence"/>
</dbReference>
<dbReference type="OrthoDB" id="9807580at2"/>